<dbReference type="InterPro" id="IPR009057">
    <property type="entry name" value="Homeodomain-like_sf"/>
</dbReference>
<dbReference type="GO" id="GO:0003677">
    <property type="term" value="F:DNA binding"/>
    <property type="evidence" value="ECO:0007669"/>
    <property type="project" value="UniProtKB-UniRule"/>
</dbReference>
<dbReference type="SUPFAM" id="SSF48498">
    <property type="entry name" value="Tetracyclin repressor-like, C-terminal domain"/>
    <property type="match status" value="1"/>
</dbReference>
<dbReference type="InterPro" id="IPR001647">
    <property type="entry name" value="HTH_TetR"/>
</dbReference>
<dbReference type="Pfam" id="PF00440">
    <property type="entry name" value="TetR_N"/>
    <property type="match status" value="1"/>
</dbReference>
<dbReference type="Proteomes" id="UP001162793">
    <property type="component" value="Unassembled WGS sequence"/>
</dbReference>
<protein>
    <submittedName>
        <fullName evidence="6">TetR/AcrR family transcriptional regulator</fullName>
    </submittedName>
</protein>
<reference evidence="7" key="1">
    <citation type="journal article" date="2023" name="Front. Microbiol.">
        <title>Ralstonia chuxiongensis sp. nov., Ralstonia mojiangensis sp. nov., and Ralstonia soli sp. nov., isolated from tobacco fields, are three novel species in the family Burkholderiaceae.</title>
        <authorList>
            <person name="Lu C.H."/>
            <person name="Zhang Y.Y."/>
            <person name="Jiang N."/>
            <person name="Chen W."/>
            <person name="Shao X."/>
            <person name="Zhao Z.M."/>
            <person name="Lu W.L."/>
            <person name="Hu X."/>
            <person name="Xi Y.X."/>
            <person name="Zou S.Y."/>
            <person name="Wei Q.J."/>
            <person name="Lin Z.L."/>
            <person name="Gong L."/>
            <person name="Gai X.T."/>
            <person name="Zhang L.Q."/>
            <person name="Li J.Y."/>
            <person name="Jin Y."/>
            <person name="Xia Z.Y."/>
        </authorList>
    </citation>
    <scope>NUCLEOTIDE SEQUENCE [LARGE SCALE GENOMIC DNA]</scope>
    <source>
        <strain evidence="7">21YRMH01-3</strain>
    </source>
</reference>
<evidence type="ECO:0000256" key="2">
    <source>
        <dbReference type="ARBA" id="ARBA00023125"/>
    </source>
</evidence>
<dbReference type="SUPFAM" id="SSF46689">
    <property type="entry name" value="Homeodomain-like"/>
    <property type="match status" value="1"/>
</dbReference>
<dbReference type="RefSeq" id="WP_253541192.1">
    <property type="nucleotide sequence ID" value="NZ_JAMYWC010000007.1"/>
</dbReference>
<dbReference type="EMBL" id="JAMYWC010000007">
    <property type="protein sequence ID" value="MCP1174956.1"/>
    <property type="molecule type" value="Genomic_DNA"/>
</dbReference>
<feature type="domain" description="HTH tetR-type" evidence="5">
    <location>
        <begin position="1"/>
        <end position="57"/>
    </location>
</feature>
<evidence type="ECO:0000259" key="5">
    <source>
        <dbReference type="PROSITE" id="PS50977"/>
    </source>
</evidence>
<dbReference type="AlphaFoldDB" id="A0AA41WU27"/>
<sequence length="230" mass="24610">MRLIEATIRLLAKNGPGEVKARSVTSEAGVSTMGVYTHFGGVPELLRAVADEGLQRLVAAFEQVPITDDPFADLCALSLACRGVARSNPHLYDLMFGLSIHGRYGPSWGPASQASSEHSPAFKVAYTHLVSACTRMVDAKCVRKTEPSLIAMQLWSAVHGFVMLELAGHFSEVADPPSEILVPLCSNVVIGLGAVREKVEASTAAVLTNWAGPSKTKAEVLSARKSRKRK</sequence>
<dbReference type="InterPro" id="IPR036271">
    <property type="entry name" value="Tet_transcr_reg_TetR-rel_C_sf"/>
</dbReference>
<proteinExistence type="predicted"/>
<dbReference type="Gene3D" id="1.10.357.10">
    <property type="entry name" value="Tetracycline Repressor, domain 2"/>
    <property type="match status" value="1"/>
</dbReference>
<feature type="DNA-binding region" description="H-T-H motif" evidence="4">
    <location>
        <begin position="20"/>
        <end position="39"/>
    </location>
</feature>
<keyword evidence="1" id="KW-0805">Transcription regulation</keyword>
<name>A0AA41WU27_9RALS</name>
<evidence type="ECO:0000256" key="4">
    <source>
        <dbReference type="PROSITE-ProRule" id="PRU00335"/>
    </source>
</evidence>
<keyword evidence="3" id="KW-0804">Transcription</keyword>
<dbReference type="InterPro" id="IPR025996">
    <property type="entry name" value="MT1864/Rv1816-like_C"/>
</dbReference>
<evidence type="ECO:0000313" key="6">
    <source>
        <dbReference type="EMBL" id="MCP1174956.1"/>
    </source>
</evidence>
<organism evidence="6 7">
    <name type="scientific">Ralstonia chuxiongensis</name>
    <dbReference type="NCBI Taxonomy" id="2957504"/>
    <lineage>
        <taxon>Bacteria</taxon>
        <taxon>Pseudomonadati</taxon>
        <taxon>Pseudomonadota</taxon>
        <taxon>Betaproteobacteria</taxon>
        <taxon>Burkholderiales</taxon>
        <taxon>Burkholderiaceae</taxon>
        <taxon>Ralstonia</taxon>
    </lineage>
</organism>
<dbReference type="PROSITE" id="PS50977">
    <property type="entry name" value="HTH_TETR_2"/>
    <property type="match status" value="1"/>
</dbReference>
<evidence type="ECO:0000256" key="3">
    <source>
        <dbReference type="ARBA" id="ARBA00023163"/>
    </source>
</evidence>
<evidence type="ECO:0000256" key="1">
    <source>
        <dbReference type="ARBA" id="ARBA00023015"/>
    </source>
</evidence>
<keyword evidence="7" id="KW-1185">Reference proteome</keyword>
<gene>
    <name evidence="6" type="ORF">NKG59_21545</name>
</gene>
<comment type="caution">
    <text evidence="6">The sequence shown here is derived from an EMBL/GenBank/DDBJ whole genome shotgun (WGS) entry which is preliminary data.</text>
</comment>
<accession>A0AA41WU27</accession>
<keyword evidence="2 4" id="KW-0238">DNA-binding</keyword>
<dbReference type="Pfam" id="PF13305">
    <property type="entry name" value="TetR_C_33"/>
    <property type="match status" value="1"/>
</dbReference>
<evidence type="ECO:0000313" key="7">
    <source>
        <dbReference type="Proteomes" id="UP001162793"/>
    </source>
</evidence>